<dbReference type="InterPro" id="IPR002051">
    <property type="entry name" value="Haem_Oase"/>
</dbReference>
<dbReference type="PIRSF" id="PIRSF000343">
    <property type="entry name" value="Haem_Oase"/>
    <property type="match status" value="1"/>
</dbReference>
<name>A0AAW6TAQ6_9MICO</name>
<feature type="binding site" evidence="4">
    <location>
        <position position="174"/>
    </location>
    <ligand>
        <name>heme b</name>
        <dbReference type="ChEBI" id="CHEBI:60344"/>
    </ligand>
</feature>
<accession>A0AAW6TAQ6</accession>
<dbReference type="GO" id="GO:0042167">
    <property type="term" value="P:heme catabolic process"/>
    <property type="evidence" value="ECO:0007669"/>
    <property type="project" value="TreeGrafter"/>
</dbReference>
<evidence type="ECO:0000256" key="2">
    <source>
        <dbReference type="ARBA" id="ARBA00022723"/>
    </source>
</evidence>
<dbReference type="RefSeq" id="WP_281488837.1">
    <property type="nucleotide sequence ID" value="NZ_JASATX010000003.1"/>
</dbReference>
<dbReference type="GO" id="GO:0004392">
    <property type="term" value="F:heme oxygenase (decyclizing) activity"/>
    <property type="evidence" value="ECO:0007669"/>
    <property type="project" value="InterPro"/>
</dbReference>
<protein>
    <submittedName>
        <fullName evidence="6">Biliverdin-producing heme oxygenase</fullName>
    </submittedName>
</protein>
<dbReference type="GO" id="GO:0006788">
    <property type="term" value="P:heme oxidation"/>
    <property type="evidence" value="ECO:0007669"/>
    <property type="project" value="InterPro"/>
</dbReference>
<evidence type="ECO:0000313" key="7">
    <source>
        <dbReference type="Proteomes" id="UP001321506"/>
    </source>
</evidence>
<dbReference type="Proteomes" id="UP001321506">
    <property type="component" value="Unassembled WGS sequence"/>
</dbReference>
<evidence type="ECO:0000313" key="6">
    <source>
        <dbReference type="EMBL" id="MDI2099053.1"/>
    </source>
</evidence>
<keyword evidence="7" id="KW-1185">Reference proteome</keyword>
<feature type="binding site" evidence="4">
    <location>
        <position position="128"/>
    </location>
    <ligand>
        <name>heme b</name>
        <dbReference type="ChEBI" id="CHEBI:60344"/>
    </ligand>
</feature>
<evidence type="ECO:0000256" key="5">
    <source>
        <dbReference type="PIRSR" id="PIRSR000343-2"/>
    </source>
</evidence>
<organism evidence="6 7">
    <name type="scientific">Ruicaihuangia caeni</name>
    <dbReference type="NCBI Taxonomy" id="3042517"/>
    <lineage>
        <taxon>Bacteria</taxon>
        <taxon>Bacillati</taxon>
        <taxon>Actinomycetota</taxon>
        <taxon>Actinomycetes</taxon>
        <taxon>Micrococcales</taxon>
        <taxon>Microbacteriaceae</taxon>
        <taxon>Ruicaihuangia</taxon>
    </lineage>
</organism>
<dbReference type="InterPro" id="IPR016084">
    <property type="entry name" value="Haem_Oase-like_multi-hlx"/>
</dbReference>
<dbReference type="PRINTS" id="PR00088">
    <property type="entry name" value="HAEMOXYGNASE"/>
</dbReference>
<keyword evidence="1 4" id="KW-0349">Heme</keyword>
<dbReference type="Gene3D" id="1.20.910.10">
    <property type="entry name" value="Heme oxygenase-like"/>
    <property type="match status" value="1"/>
</dbReference>
<keyword evidence="2 5" id="KW-0479">Metal-binding</keyword>
<dbReference type="GO" id="GO:0046872">
    <property type="term" value="F:metal ion binding"/>
    <property type="evidence" value="ECO:0007669"/>
    <property type="project" value="UniProtKB-KW"/>
</dbReference>
<proteinExistence type="predicted"/>
<dbReference type="GO" id="GO:0020037">
    <property type="term" value="F:heme binding"/>
    <property type="evidence" value="ECO:0007669"/>
    <property type="project" value="TreeGrafter"/>
</dbReference>
<dbReference type="InterPro" id="IPR016053">
    <property type="entry name" value="Haem_Oase-like"/>
</dbReference>
<reference evidence="6 7" key="1">
    <citation type="submission" date="2023-04" db="EMBL/GenBank/DDBJ databases">
        <title>Klugiella caeni sp. nov. isolated from the sludge of biochemical tank.</title>
        <authorList>
            <person name="Geng K."/>
        </authorList>
    </citation>
    <scope>NUCLEOTIDE SEQUENCE [LARGE SCALE GENOMIC DNA]</scope>
    <source>
        <strain evidence="6 7">YN-L-19</strain>
    </source>
</reference>
<dbReference type="Pfam" id="PF01126">
    <property type="entry name" value="Heme_oxygenase"/>
    <property type="match status" value="1"/>
</dbReference>
<dbReference type="EMBL" id="JASATX010000003">
    <property type="protein sequence ID" value="MDI2099053.1"/>
    <property type="molecule type" value="Genomic_DNA"/>
</dbReference>
<gene>
    <name evidence="6" type="ORF">QF206_08780</name>
</gene>
<keyword evidence="3 5" id="KW-0408">Iron</keyword>
<evidence type="ECO:0000256" key="3">
    <source>
        <dbReference type="ARBA" id="ARBA00023004"/>
    </source>
</evidence>
<feature type="binding site" description="axial binding residue" evidence="5">
    <location>
        <position position="19"/>
    </location>
    <ligand>
        <name>heme b</name>
        <dbReference type="ChEBI" id="CHEBI:60344"/>
    </ligand>
    <ligandPart>
        <name>Fe</name>
        <dbReference type="ChEBI" id="CHEBI:18248"/>
    </ligandPart>
</feature>
<dbReference type="GO" id="GO:0006979">
    <property type="term" value="P:response to oxidative stress"/>
    <property type="evidence" value="ECO:0007669"/>
    <property type="project" value="TreeGrafter"/>
</dbReference>
<sequence length="218" mass="24561">MPETRSLAQAIRERSWKSHGASEGAGFMARLLKGHATRDDYTALVVQHFYMYDALEAAAAQLSGHPEFEAVNDARLRRMPAIEADLAHLMGEGWRTRISPVASVTRYAARIREVAAQGWAGGVIAHHYTRYLGDLSGGQHIKRVMQRHFDLGDDGVRFYIFDIDDIDAFKNGYRAELDRMPWDDAEFERVVDETLAAYQFNTDVFVDLEASRPTPALA</sequence>
<dbReference type="PANTHER" id="PTHR10720:SF0">
    <property type="entry name" value="HEME OXYGENASE"/>
    <property type="match status" value="1"/>
</dbReference>
<evidence type="ECO:0000256" key="1">
    <source>
        <dbReference type="ARBA" id="ARBA00022617"/>
    </source>
</evidence>
<feature type="binding site" evidence="4">
    <location>
        <position position="12"/>
    </location>
    <ligand>
        <name>heme b</name>
        <dbReference type="ChEBI" id="CHEBI:60344"/>
    </ligand>
</feature>
<dbReference type="SUPFAM" id="SSF48613">
    <property type="entry name" value="Heme oxygenase-like"/>
    <property type="match status" value="1"/>
</dbReference>
<dbReference type="AlphaFoldDB" id="A0AAW6TAQ6"/>
<dbReference type="PANTHER" id="PTHR10720">
    <property type="entry name" value="HEME OXYGENASE"/>
    <property type="match status" value="1"/>
</dbReference>
<dbReference type="CDD" id="cd19165">
    <property type="entry name" value="HemeO"/>
    <property type="match status" value="1"/>
</dbReference>
<comment type="caution">
    <text evidence="6">The sequence shown here is derived from an EMBL/GenBank/DDBJ whole genome shotgun (WGS) entry which is preliminary data.</text>
</comment>
<evidence type="ECO:0000256" key="4">
    <source>
        <dbReference type="PIRSR" id="PIRSR000343-1"/>
    </source>
</evidence>